<sequence>MFFSDNHVKNRFTSSVILDNLAEFAIQTDILNSEMIKISEYEECLDLVAERKKAKLVDFERYRQLNRDIRRMMKRDHEAYWDQVAHDLEEAASRHKYRTLYRTLRGLSGKSKSTNDNIKKADGTFVCSTA</sequence>
<keyword evidence="2" id="KW-1185">Reference proteome</keyword>
<organism evidence="1 2">
    <name type="scientific">Labeo rohita</name>
    <name type="common">Indian major carp</name>
    <name type="synonym">Cyprinus rohita</name>
    <dbReference type="NCBI Taxonomy" id="84645"/>
    <lineage>
        <taxon>Eukaryota</taxon>
        <taxon>Metazoa</taxon>
        <taxon>Chordata</taxon>
        <taxon>Craniata</taxon>
        <taxon>Vertebrata</taxon>
        <taxon>Euteleostomi</taxon>
        <taxon>Actinopterygii</taxon>
        <taxon>Neopterygii</taxon>
        <taxon>Teleostei</taxon>
        <taxon>Ostariophysi</taxon>
        <taxon>Cypriniformes</taxon>
        <taxon>Cyprinidae</taxon>
        <taxon>Labeoninae</taxon>
        <taxon>Labeonini</taxon>
        <taxon>Labeo</taxon>
    </lineage>
</organism>
<gene>
    <name evidence="1" type="ORF">ROHU_020085</name>
</gene>
<dbReference type="Proteomes" id="UP000290572">
    <property type="component" value="Unassembled WGS sequence"/>
</dbReference>
<accession>A0A498N5B4</accession>
<protein>
    <submittedName>
        <fullName evidence="1">Uncharacterized protein</fullName>
    </submittedName>
</protein>
<evidence type="ECO:0000313" key="1">
    <source>
        <dbReference type="EMBL" id="RXN27393.1"/>
    </source>
</evidence>
<dbReference type="EMBL" id="QBIY01012037">
    <property type="protein sequence ID" value="RXN27393.1"/>
    <property type="molecule type" value="Genomic_DNA"/>
</dbReference>
<comment type="caution">
    <text evidence="1">The sequence shown here is derived from an EMBL/GenBank/DDBJ whole genome shotgun (WGS) entry which is preliminary data.</text>
</comment>
<dbReference type="AlphaFoldDB" id="A0A498N5B4"/>
<proteinExistence type="predicted"/>
<reference evidence="1 2" key="1">
    <citation type="submission" date="2018-03" db="EMBL/GenBank/DDBJ databases">
        <title>Draft genome sequence of Rohu Carp (Labeo rohita).</title>
        <authorList>
            <person name="Das P."/>
            <person name="Kushwaha B."/>
            <person name="Joshi C.G."/>
            <person name="Kumar D."/>
            <person name="Nagpure N.S."/>
            <person name="Sahoo L."/>
            <person name="Das S.P."/>
            <person name="Bit A."/>
            <person name="Patnaik S."/>
            <person name="Meher P.K."/>
            <person name="Jayasankar P."/>
            <person name="Koringa P.G."/>
            <person name="Patel N.V."/>
            <person name="Hinsu A.T."/>
            <person name="Kumar R."/>
            <person name="Pandey M."/>
            <person name="Agarwal S."/>
            <person name="Srivastava S."/>
            <person name="Singh M."/>
            <person name="Iquebal M.A."/>
            <person name="Jaiswal S."/>
            <person name="Angadi U.B."/>
            <person name="Kumar N."/>
            <person name="Raza M."/>
            <person name="Shah T.M."/>
            <person name="Rai A."/>
            <person name="Jena J.K."/>
        </authorList>
    </citation>
    <scope>NUCLEOTIDE SEQUENCE [LARGE SCALE GENOMIC DNA]</scope>
    <source>
        <strain evidence="1">DASCIFA01</strain>
        <tissue evidence="1">Testis</tissue>
    </source>
</reference>
<name>A0A498N5B4_LABRO</name>
<evidence type="ECO:0000313" key="2">
    <source>
        <dbReference type="Proteomes" id="UP000290572"/>
    </source>
</evidence>